<dbReference type="Proteomes" id="UP001430356">
    <property type="component" value="Unassembled WGS sequence"/>
</dbReference>
<organism evidence="3 4">
    <name type="scientific">Novymonas esmeraldas</name>
    <dbReference type="NCBI Taxonomy" id="1808958"/>
    <lineage>
        <taxon>Eukaryota</taxon>
        <taxon>Discoba</taxon>
        <taxon>Euglenozoa</taxon>
        <taxon>Kinetoplastea</taxon>
        <taxon>Metakinetoplastina</taxon>
        <taxon>Trypanosomatida</taxon>
        <taxon>Trypanosomatidae</taxon>
        <taxon>Novymonas</taxon>
    </lineage>
</organism>
<reference evidence="3 4" key="1">
    <citation type="journal article" date="2021" name="MBio">
        <title>A New Model Trypanosomatid, Novymonas esmeraldas: Genomic Perception of Its 'Candidatus Pandoraea novymonadis' Endosymbiont.</title>
        <authorList>
            <person name="Zakharova A."/>
            <person name="Saura A."/>
            <person name="Butenko A."/>
            <person name="Podesvova L."/>
            <person name="Warmusova S."/>
            <person name="Kostygov A.Y."/>
            <person name="Nenarokova A."/>
            <person name="Lukes J."/>
            <person name="Opperdoes F.R."/>
            <person name="Yurchenko V."/>
        </authorList>
    </citation>
    <scope>NUCLEOTIDE SEQUENCE [LARGE SCALE GENOMIC DNA]</scope>
    <source>
        <strain evidence="3 4">E262AT.01</strain>
    </source>
</reference>
<dbReference type="AlphaFoldDB" id="A0AAW0EXP8"/>
<keyword evidence="4" id="KW-1185">Reference proteome</keyword>
<name>A0AAW0EXP8_9TRYP</name>
<evidence type="ECO:0000256" key="1">
    <source>
        <dbReference type="SAM" id="Coils"/>
    </source>
</evidence>
<evidence type="ECO:0000313" key="4">
    <source>
        <dbReference type="Proteomes" id="UP001430356"/>
    </source>
</evidence>
<protein>
    <submittedName>
        <fullName evidence="3">Uncharacterized protein</fullName>
    </submittedName>
</protein>
<sequence>MTSLDYAAKCGELDGLLKRYRTQKQHQTASLQRQLEEEVTTNAELRHHIAFLEAKLQTEREGASQRSRLQEEKERTSMTTLARRERDLHATAEELEERLRAVQQREQGCTEFAAHLDERERQHRAAVNAFQTNKSLFEAGLEASKKTVRALLQVSAGVALPITALTGGMRDKDSSPLVHESSHAAVAAALVVRFCRDESASRASILLAESEQRCSLVAAFARTAMEHTKQALLERRELDIQLRCAEDLLQLQHVECAGRLRKAADLRRDSRSEEELRRKELVLQRKRVLRIVGNVIDALPGIDAGAVLLDLEGRLQSVMPEQPSHGQGAEPQPHYPAQ</sequence>
<keyword evidence="1" id="KW-0175">Coiled coil</keyword>
<feature type="region of interest" description="Disordered" evidence="2">
    <location>
        <begin position="319"/>
        <end position="338"/>
    </location>
</feature>
<proteinExistence type="predicted"/>
<feature type="coiled-coil region" evidence="1">
    <location>
        <begin position="78"/>
        <end position="105"/>
    </location>
</feature>
<evidence type="ECO:0000256" key="2">
    <source>
        <dbReference type="SAM" id="MobiDB-lite"/>
    </source>
</evidence>
<comment type="caution">
    <text evidence="3">The sequence shown here is derived from an EMBL/GenBank/DDBJ whole genome shotgun (WGS) entry which is preliminary data.</text>
</comment>
<dbReference type="EMBL" id="JAECZO010000139">
    <property type="protein sequence ID" value="KAK7198247.1"/>
    <property type="molecule type" value="Genomic_DNA"/>
</dbReference>
<accession>A0AAW0EXP8</accession>
<evidence type="ECO:0000313" key="3">
    <source>
        <dbReference type="EMBL" id="KAK7198247.1"/>
    </source>
</evidence>
<gene>
    <name evidence="3" type="ORF">NESM_000781700</name>
</gene>